<dbReference type="OrthoDB" id="1001388at2759"/>
<gene>
    <name evidence="1" type="ORF">GOBAR_AA38641</name>
</gene>
<dbReference type="AlphaFoldDB" id="A0A2P5VTA7"/>
<protein>
    <submittedName>
        <fullName evidence="1">Uncharacterized protein</fullName>
    </submittedName>
</protein>
<organism evidence="1 2">
    <name type="scientific">Gossypium barbadense</name>
    <name type="common">Sea Island cotton</name>
    <name type="synonym">Hibiscus barbadensis</name>
    <dbReference type="NCBI Taxonomy" id="3634"/>
    <lineage>
        <taxon>Eukaryota</taxon>
        <taxon>Viridiplantae</taxon>
        <taxon>Streptophyta</taxon>
        <taxon>Embryophyta</taxon>
        <taxon>Tracheophyta</taxon>
        <taxon>Spermatophyta</taxon>
        <taxon>Magnoliopsida</taxon>
        <taxon>eudicotyledons</taxon>
        <taxon>Gunneridae</taxon>
        <taxon>Pentapetalae</taxon>
        <taxon>rosids</taxon>
        <taxon>malvids</taxon>
        <taxon>Malvales</taxon>
        <taxon>Malvaceae</taxon>
        <taxon>Malvoideae</taxon>
        <taxon>Gossypium</taxon>
    </lineage>
</organism>
<proteinExistence type="predicted"/>
<evidence type="ECO:0000313" key="2">
    <source>
        <dbReference type="Proteomes" id="UP000239757"/>
    </source>
</evidence>
<dbReference type="Proteomes" id="UP000239757">
    <property type="component" value="Unassembled WGS sequence"/>
</dbReference>
<evidence type="ECO:0000313" key="1">
    <source>
        <dbReference type="EMBL" id="PPR82074.1"/>
    </source>
</evidence>
<sequence>MAQRGPWWCGCELPTETWHNRGRGPDNCSIFCRAIMPYFIRLLACTGASVNICNVGHPVVRVIRQHRHLGASDVRERWAEKSVPVENDNPIRFTGFYGNAEPTKAMLVEYAKKGGSVCYGEMDHWG</sequence>
<reference evidence="1 2" key="1">
    <citation type="submission" date="2015-01" db="EMBL/GenBank/DDBJ databases">
        <title>Genome of allotetraploid Gossypium barbadense reveals genomic plasticity and fiber elongation in cotton evolution.</title>
        <authorList>
            <person name="Chen X."/>
            <person name="Liu X."/>
            <person name="Zhao B."/>
            <person name="Zheng H."/>
            <person name="Hu Y."/>
            <person name="Lu G."/>
            <person name="Yang C."/>
            <person name="Chen J."/>
            <person name="Shan C."/>
            <person name="Zhang L."/>
            <person name="Zhou Y."/>
            <person name="Wang L."/>
            <person name="Guo W."/>
            <person name="Bai Y."/>
            <person name="Ruan J."/>
            <person name="Shangguan X."/>
            <person name="Mao Y."/>
            <person name="Jiang J."/>
            <person name="Zhu Y."/>
            <person name="Lei J."/>
            <person name="Kang H."/>
            <person name="Chen S."/>
            <person name="He X."/>
            <person name="Wang R."/>
            <person name="Wang Y."/>
            <person name="Chen J."/>
            <person name="Wang L."/>
            <person name="Yu S."/>
            <person name="Wang B."/>
            <person name="Wei J."/>
            <person name="Song S."/>
            <person name="Lu X."/>
            <person name="Gao Z."/>
            <person name="Gu W."/>
            <person name="Deng X."/>
            <person name="Ma D."/>
            <person name="Wang S."/>
            <person name="Liang W."/>
            <person name="Fang L."/>
            <person name="Cai C."/>
            <person name="Zhu X."/>
            <person name="Zhou B."/>
            <person name="Zhang Y."/>
            <person name="Chen Z."/>
            <person name="Xu S."/>
            <person name="Zhu R."/>
            <person name="Wang S."/>
            <person name="Zhang T."/>
            <person name="Zhao G."/>
        </authorList>
    </citation>
    <scope>NUCLEOTIDE SEQUENCE [LARGE SCALE GENOMIC DNA]</scope>
    <source>
        <strain evidence="2">cv. Xinhai21</strain>
        <tissue evidence="1">Leaf</tissue>
    </source>
</reference>
<name>A0A2P5VTA7_GOSBA</name>
<accession>A0A2P5VTA7</accession>
<dbReference type="EMBL" id="KZ670999">
    <property type="protein sequence ID" value="PPR82074.1"/>
    <property type="molecule type" value="Genomic_DNA"/>
</dbReference>